<gene>
    <name evidence="2" type="ORF">JCM21714_1571</name>
</gene>
<evidence type="ECO:0000313" key="2">
    <source>
        <dbReference type="EMBL" id="GAE92564.1"/>
    </source>
</evidence>
<feature type="compositionally biased region" description="Polar residues" evidence="1">
    <location>
        <begin position="1"/>
        <end position="20"/>
    </location>
</feature>
<dbReference type="STRING" id="1298598.JCM21714_1571"/>
<dbReference type="EMBL" id="BAVS01000005">
    <property type="protein sequence ID" value="GAE92564.1"/>
    <property type="molecule type" value="Genomic_DNA"/>
</dbReference>
<feature type="region of interest" description="Disordered" evidence="1">
    <location>
        <begin position="1"/>
        <end position="24"/>
    </location>
</feature>
<comment type="caution">
    <text evidence="2">The sequence shown here is derived from an EMBL/GenBank/DDBJ whole genome shotgun (WGS) entry which is preliminary data.</text>
</comment>
<organism evidence="2 3">
    <name type="scientific">Gracilibacillus boraciitolerans JCM 21714</name>
    <dbReference type="NCBI Taxonomy" id="1298598"/>
    <lineage>
        <taxon>Bacteria</taxon>
        <taxon>Bacillati</taxon>
        <taxon>Bacillota</taxon>
        <taxon>Bacilli</taxon>
        <taxon>Bacillales</taxon>
        <taxon>Bacillaceae</taxon>
        <taxon>Gracilibacillus</taxon>
    </lineage>
</organism>
<keyword evidence="3" id="KW-1185">Reference proteome</keyword>
<sequence length="53" mass="5779">MSQSQDQNRQQPYQQGAATQSYNPQSYYGGYGGYNGYQYPGMGANATTTAKSI</sequence>
<evidence type="ECO:0000256" key="1">
    <source>
        <dbReference type="SAM" id="MobiDB-lite"/>
    </source>
</evidence>
<evidence type="ECO:0000313" key="3">
    <source>
        <dbReference type="Proteomes" id="UP000019102"/>
    </source>
</evidence>
<dbReference type="AlphaFoldDB" id="W4VIH9"/>
<protein>
    <submittedName>
        <fullName evidence="2">Uncharacterized protein</fullName>
    </submittedName>
</protein>
<name>W4VIH9_9BACI</name>
<dbReference type="Proteomes" id="UP000019102">
    <property type="component" value="Unassembled WGS sequence"/>
</dbReference>
<accession>W4VIH9</accession>
<reference evidence="2 3" key="1">
    <citation type="journal article" date="2014" name="Genome Announc.">
        <title>Draft Genome Sequence of the Boron-Tolerant and Moderately Halotolerant Bacterium Gracilibacillus boraciitolerans JCM 21714T.</title>
        <authorList>
            <person name="Ahmed I."/>
            <person name="Oshima K."/>
            <person name="Suda W."/>
            <person name="Kitamura K."/>
            <person name="Iida T."/>
            <person name="Ohmori Y."/>
            <person name="Fujiwara T."/>
            <person name="Hattori M."/>
            <person name="Ohkuma M."/>
        </authorList>
    </citation>
    <scope>NUCLEOTIDE SEQUENCE [LARGE SCALE GENOMIC DNA]</scope>
    <source>
        <strain evidence="2 3">JCM 21714</strain>
    </source>
</reference>
<proteinExistence type="predicted"/>